<dbReference type="SUPFAM" id="SSF51338">
    <property type="entry name" value="Composite domain of metallo-dependent hydrolases"/>
    <property type="match status" value="2"/>
</dbReference>
<protein>
    <submittedName>
        <fullName evidence="7">D-hydantoinase</fullName>
        <ecNumber evidence="7">3.5.2.-</ecNumber>
    </submittedName>
</protein>
<dbReference type="NCBIfam" id="TIGR02033">
    <property type="entry name" value="D-hydantoinase"/>
    <property type="match status" value="1"/>
</dbReference>
<dbReference type="EC" id="3.5.2.-" evidence="7"/>
<gene>
    <name evidence="7" type="ORF">PFRI_29270</name>
</gene>
<proteinExistence type="inferred from homology"/>
<accession>A0A1L9NU82</accession>
<keyword evidence="3" id="KW-0479">Metal-binding</keyword>
<evidence type="ECO:0000256" key="5">
    <source>
        <dbReference type="PIRSR" id="PIRSR611778-50"/>
    </source>
</evidence>
<dbReference type="OrthoDB" id="9775759at2"/>
<dbReference type="InterPro" id="IPR032466">
    <property type="entry name" value="Metal_Hydrolase"/>
</dbReference>
<dbReference type="EMBL" id="MLCB01000164">
    <property type="protein sequence ID" value="OJI92866.1"/>
    <property type="molecule type" value="Genomic_DNA"/>
</dbReference>
<dbReference type="CDD" id="cd01314">
    <property type="entry name" value="D-HYD"/>
    <property type="match status" value="1"/>
</dbReference>
<evidence type="ECO:0000256" key="1">
    <source>
        <dbReference type="ARBA" id="ARBA00001947"/>
    </source>
</evidence>
<evidence type="ECO:0000256" key="4">
    <source>
        <dbReference type="ARBA" id="ARBA00022801"/>
    </source>
</evidence>
<comment type="PTM">
    <text evidence="5">Carbamylation allows a single lysine to coordinate two divalent metal cations.</text>
</comment>
<reference evidence="7 8" key="1">
    <citation type="submission" date="2016-10" db="EMBL/GenBank/DDBJ databases">
        <title>Genome sequence of Planktotalea frisia SH6-1.</title>
        <authorList>
            <person name="Poehlein A."/>
            <person name="Bakenhus I."/>
            <person name="Voget S."/>
            <person name="Brinkhoff T."/>
            <person name="Simon M."/>
        </authorList>
    </citation>
    <scope>NUCLEOTIDE SEQUENCE [LARGE SCALE GENOMIC DNA]</scope>
    <source>
        <strain evidence="7 8">SH6-1</strain>
    </source>
</reference>
<sequence length="478" mass="50968">MSFDLVVKGGTCVTASEMFEADIGIKDGRIAALGEGLNGEDVIDARGNLVMPGGIEAHAHIAQNSATGGMTADDYTSGSISAAYGGNTCIIPFAAQHRGMGVTETLDLYDSRAQGASVLDYSYHLIVSDPTEKVLTQELPAAFKRGITSFKLFMTYDKMLVNDAQFLDVLSVAKEHGALTMVHAENAGMIKWMTDRLLARGLTAPKYHALSHPALAEEEAIHRAICMAKLVDAPLLIVHVSTPEGAALVQNARDAGAKIYGETCPQYLFLTHEDMDKPGMDGAAFMCSPPLRDKATQDVLWQHIQAGTFDVVSSDHSPYRMDETGKLANGPDAPFTVIANGMPGIGARLPLLFSEGVGKGRLTMPDFVALSSTNAARLYGLLPQKGTLAIGADADIAIWDPAAKGVISTNNQHDNAGYSPFEGWKVTGLPITTLSRGTRVVDRGQLYAKAGHGQFLPRAKFDATGRKGTHLPELDIAR</sequence>
<organism evidence="7 8">
    <name type="scientific">Planktotalea frisia</name>
    <dbReference type="NCBI Taxonomy" id="696762"/>
    <lineage>
        <taxon>Bacteria</taxon>
        <taxon>Pseudomonadati</taxon>
        <taxon>Pseudomonadota</taxon>
        <taxon>Alphaproteobacteria</taxon>
        <taxon>Rhodobacterales</taxon>
        <taxon>Paracoccaceae</taxon>
        <taxon>Planktotalea</taxon>
    </lineage>
</organism>
<dbReference type="GO" id="GO:0005829">
    <property type="term" value="C:cytosol"/>
    <property type="evidence" value="ECO:0007669"/>
    <property type="project" value="TreeGrafter"/>
</dbReference>
<dbReference type="Pfam" id="PF01979">
    <property type="entry name" value="Amidohydro_1"/>
    <property type="match status" value="1"/>
</dbReference>
<dbReference type="PANTHER" id="PTHR11647:SF1">
    <property type="entry name" value="COLLAPSIN RESPONSE MEDIATOR PROTEIN"/>
    <property type="match status" value="1"/>
</dbReference>
<dbReference type="GO" id="GO:0016812">
    <property type="term" value="F:hydrolase activity, acting on carbon-nitrogen (but not peptide) bonds, in cyclic amides"/>
    <property type="evidence" value="ECO:0007669"/>
    <property type="project" value="TreeGrafter"/>
</dbReference>
<feature type="domain" description="Amidohydrolase-related" evidence="6">
    <location>
        <begin position="49"/>
        <end position="440"/>
    </location>
</feature>
<dbReference type="InterPro" id="IPR050378">
    <property type="entry name" value="Metallo-dep_Hydrolases_sf"/>
</dbReference>
<keyword evidence="8" id="KW-1185">Reference proteome</keyword>
<dbReference type="AlphaFoldDB" id="A0A1L9NU82"/>
<comment type="cofactor">
    <cofactor evidence="1">
        <name>Zn(2+)</name>
        <dbReference type="ChEBI" id="CHEBI:29105"/>
    </cofactor>
</comment>
<dbReference type="InterPro" id="IPR011059">
    <property type="entry name" value="Metal-dep_hydrolase_composite"/>
</dbReference>
<dbReference type="NCBIfam" id="NF009941">
    <property type="entry name" value="PRK13404.1"/>
    <property type="match status" value="1"/>
</dbReference>
<dbReference type="InterPro" id="IPR011778">
    <property type="entry name" value="Hydantoinase/dihydroPyrase"/>
</dbReference>
<dbReference type="InterPro" id="IPR006680">
    <property type="entry name" value="Amidohydro-rel"/>
</dbReference>
<dbReference type="Gene3D" id="2.30.40.10">
    <property type="entry name" value="Urease, subunit C, domain 1"/>
    <property type="match status" value="1"/>
</dbReference>
<dbReference type="PANTHER" id="PTHR11647">
    <property type="entry name" value="HYDRANTOINASE/DIHYDROPYRIMIDINASE FAMILY MEMBER"/>
    <property type="match status" value="1"/>
</dbReference>
<keyword evidence="4 7" id="KW-0378">Hydrolase</keyword>
<dbReference type="RefSeq" id="WP_072631451.1">
    <property type="nucleotide sequence ID" value="NZ_MLCB01000164.1"/>
</dbReference>
<dbReference type="FunFam" id="3.20.20.140:FF:000174">
    <property type="entry name" value="Dihydropyrimidinase-related protein 2"/>
    <property type="match status" value="1"/>
</dbReference>
<feature type="modified residue" description="N6-carboxylysine" evidence="5">
    <location>
        <position position="151"/>
    </location>
</feature>
<dbReference type="GO" id="GO:0046872">
    <property type="term" value="F:metal ion binding"/>
    <property type="evidence" value="ECO:0007669"/>
    <property type="project" value="UniProtKB-KW"/>
</dbReference>
<evidence type="ECO:0000313" key="7">
    <source>
        <dbReference type="EMBL" id="OJI92866.1"/>
    </source>
</evidence>
<name>A0A1L9NU82_9RHOB</name>
<comment type="similarity">
    <text evidence="2">Belongs to the metallo-dependent hydrolases superfamily. Hydantoinase/dihydropyrimidinase family.</text>
</comment>
<evidence type="ECO:0000313" key="8">
    <source>
        <dbReference type="Proteomes" id="UP000184514"/>
    </source>
</evidence>
<dbReference type="STRING" id="696762.PFRI_29270"/>
<evidence type="ECO:0000259" key="6">
    <source>
        <dbReference type="Pfam" id="PF01979"/>
    </source>
</evidence>
<dbReference type="Gene3D" id="3.20.20.140">
    <property type="entry name" value="Metal-dependent hydrolases"/>
    <property type="match status" value="1"/>
</dbReference>
<evidence type="ECO:0000256" key="2">
    <source>
        <dbReference type="ARBA" id="ARBA00008829"/>
    </source>
</evidence>
<dbReference type="SUPFAM" id="SSF51556">
    <property type="entry name" value="Metallo-dependent hydrolases"/>
    <property type="match status" value="1"/>
</dbReference>
<evidence type="ECO:0000256" key="3">
    <source>
        <dbReference type="ARBA" id="ARBA00022723"/>
    </source>
</evidence>
<dbReference type="Proteomes" id="UP000184514">
    <property type="component" value="Unassembled WGS sequence"/>
</dbReference>
<comment type="caution">
    <text evidence="7">The sequence shown here is derived from an EMBL/GenBank/DDBJ whole genome shotgun (WGS) entry which is preliminary data.</text>
</comment>